<evidence type="ECO:0000256" key="1">
    <source>
        <dbReference type="ARBA" id="ARBA00004127"/>
    </source>
</evidence>
<dbReference type="PATRIC" id="fig|1703775.3.peg.3266"/>
<evidence type="ECO:0008006" key="8">
    <source>
        <dbReference type="Google" id="ProtNLM"/>
    </source>
</evidence>
<keyword evidence="4 5" id="KW-0472">Membrane</keyword>
<dbReference type="Gene3D" id="1.20.120.1630">
    <property type="match status" value="1"/>
</dbReference>
<evidence type="ECO:0000313" key="6">
    <source>
        <dbReference type="EMBL" id="KPJ66505.1"/>
    </source>
</evidence>
<keyword evidence="2 5" id="KW-0812">Transmembrane</keyword>
<dbReference type="Proteomes" id="UP000051861">
    <property type="component" value="Unassembled WGS sequence"/>
</dbReference>
<dbReference type="GO" id="GO:0012505">
    <property type="term" value="C:endomembrane system"/>
    <property type="evidence" value="ECO:0007669"/>
    <property type="project" value="UniProtKB-SubCell"/>
</dbReference>
<sequence>MSDLSKLIMFLGASAGFVYLSWGSLNNPRSHGFYRFFAFEAITVLVLLNLDYWFYEPFSPHQIVSWLLLIVSVFLVTQGFALLNIVGKPRSERNDDPSLIGVERTTELVMVGAYRYIRHPLYSSGVFGTWGVFFKHPSWVGFCLASVTTLFWTITAKIEEAENIRFFGDAYREYIKRTKMFIPFLY</sequence>
<dbReference type="EMBL" id="LIZX01000079">
    <property type="protein sequence ID" value="KPJ66505.1"/>
    <property type="molecule type" value="Genomic_DNA"/>
</dbReference>
<reference evidence="6 7" key="1">
    <citation type="journal article" date="2015" name="Microbiome">
        <title>Genomic resolution of linkages in carbon, nitrogen, and sulfur cycling among widespread estuary sediment bacteria.</title>
        <authorList>
            <person name="Baker B.J."/>
            <person name="Lazar C.S."/>
            <person name="Teske A.P."/>
            <person name="Dick G.J."/>
        </authorList>
    </citation>
    <scope>NUCLEOTIDE SEQUENCE [LARGE SCALE GENOMIC DNA]</scope>
    <source>
        <strain evidence="6">DG_54_3</strain>
    </source>
</reference>
<protein>
    <recommendedName>
        <fullName evidence="8">Steroid 5-alpha reductase C-terminal domain-containing protein</fullName>
    </recommendedName>
</protein>
<comment type="subcellular location">
    <subcellularLocation>
        <location evidence="1">Endomembrane system</location>
        <topology evidence="1">Multi-pass membrane protein</topology>
    </subcellularLocation>
</comment>
<feature type="transmembrane region" description="Helical" evidence="5">
    <location>
        <begin position="66"/>
        <end position="86"/>
    </location>
</feature>
<evidence type="ECO:0000256" key="4">
    <source>
        <dbReference type="ARBA" id="ARBA00023136"/>
    </source>
</evidence>
<feature type="transmembrane region" description="Helical" evidence="5">
    <location>
        <begin position="32"/>
        <end position="54"/>
    </location>
</feature>
<dbReference type="Pfam" id="PF04191">
    <property type="entry name" value="PEMT"/>
    <property type="match status" value="1"/>
</dbReference>
<accession>A0A0S7XWU0</accession>
<evidence type="ECO:0000256" key="3">
    <source>
        <dbReference type="ARBA" id="ARBA00022989"/>
    </source>
</evidence>
<dbReference type="InterPro" id="IPR007318">
    <property type="entry name" value="Phopholipid_MeTrfase"/>
</dbReference>
<evidence type="ECO:0000313" key="7">
    <source>
        <dbReference type="Proteomes" id="UP000051861"/>
    </source>
</evidence>
<feature type="transmembrane region" description="Helical" evidence="5">
    <location>
        <begin position="6"/>
        <end position="25"/>
    </location>
</feature>
<keyword evidence="3 5" id="KW-1133">Transmembrane helix</keyword>
<proteinExistence type="predicted"/>
<organism evidence="6 7">
    <name type="scientific">candidate division WOR-1 bacterium DG_54_3</name>
    <dbReference type="NCBI Taxonomy" id="1703775"/>
    <lineage>
        <taxon>Bacteria</taxon>
        <taxon>Bacillati</taxon>
        <taxon>Saganbacteria</taxon>
    </lineage>
</organism>
<comment type="caution">
    <text evidence="6">The sequence shown here is derived from an EMBL/GenBank/DDBJ whole genome shotgun (WGS) entry which is preliminary data.</text>
</comment>
<gene>
    <name evidence="6" type="ORF">AMJ44_08260</name>
</gene>
<evidence type="ECO:0000256" key="2">
    <source>
        <dbReference type="ARBA" id="ARBA00022692"/>
    </source>
</evidence>
<evidence type="ECO:0000256" key="5">
    <source>
        <dbReference type="SAM" id="Phobius"/>
    </source>
</evidence>
<name>A0A0S7XWU0_UNCSA</name>
<dbReference type="AlphaFoldDB" id="A0A0S7XWU0"/>